<dbReference type="PANTHER" id="PTHR43784">
    <property type="entry name" value="GDSL-LIKE LIPASE/ACYLHYDROLASE, PUTATIVE (AFU_ORTHOLOGUE AFUA_2G00820)-RELATED"/>
    <property type="match status" value="1"/>
</dbReference>
<dbReference type="InterPro" id="IPR036514">
    <property type="entry name" value="SGNH_hydro_sf"/>
</dbReference>
<dbReference type="CDD" id="cd01832">
    <property type="entry name" value="SGNH_hydrolase_like_1"/>
    <property type="match status" value="1"/>
</dbReference>
<gene>
    <name evidence="2" type="ORF">GL263_16570</name>
</gene>
<dbReference type="Pfam" id="PF13472">
    <property type="entry name" value="Lipase_GDSL_2"/>
    <property type="match status" value="1"/>
</dbReference>
<accession>A0ABR6EJ48</accession>
<name>A0ABR6EJ48_9ACTN</name>
<dbReference type="InterPro" id="IPR053140">
    <property type="entry name" value="GDSL_Rv0518-like"/>
</dbReference>
<proteinExistence type="predicted"/>
<dbReference type="PANTHER" id="PTHR43784:SF2">
    <property type="entry name" value="GDSL-LIKE LIPASE_ACYLHYDROLASE, PUTATIVE (AFU_ORTHOLOGUE AFUA_2G00820)-RELATED"/>
    <property type="match status" value="1"/>
</dbReference>
<feature type="domain" description="SGNH hydrolase-type esterase" evidence="1">
    <location>
        <begin position="16"/>
        <end position="190"/>
    </location>
</feature>
<dbReference type="GO" id="GO:0016787">
    <property type="term" value="F:hydrolase activity"/>
    <property type="evidence" value="ECO:0007669"/>
    <property type="project" value="UniProtKB-KW"/>
</dbReference>
<evidence type="ECO:0000313" key="3">
    <source>
        <dbReference type="Proteomes" id="UP000766698"/>
    </source>
</evidence>
<protein>
    <submittedName>
        <fullName evidence="2">SGNH/GDSL hydrolase family protein</fullName>
    </submittedName>
</protein>
<keyword evidence="3" id="KW-1185">Reference proteome</keyword>
<sequence length="212" mass="22229">MATELLAQAPWRRCVVLGDAFAQGAGEPRAGYGDASWAERLAAALRSVRPDLAYVNLAQRDPVAAEVRARQLGKALTFQPDLAAVAAGGSDVLRDSFDADATEAELARIIAPLRDAGADVVVLAPFGSGTAGHLPEDVLRRRLRLLSERTHNLALRNGAIHVDLTAHPADADPGIFGAGGWHVNARGHAIAAAATIRRIGVHLGVYGPPSLH</sequence>
<dbReference type="InterPro" id="IPR013830">
    <property type="entry name" value="SGNH_hydro"/>
</dbReference>
<organism evidence="2 3">
    <name type="scientific">Streptomyces durbertensis</name>
    <dbReference type="NCBI Taxonomy" id="2448886"/>
    <lineage>
        <taxon>Bacteria</taxon>
        <taxon>Bacillati</taxon>
        <taxon>Actinomycetota</taxon>
        <taxon>Actinomycetes</taxon>
        <taxon>Kitasatosporales</taxon>
        <taxon>Streptomycetaceae</taxon>
        <taxon>Streptomyces</taxon>
    </lineage>
</organism>
<dbReference type="Proteomes" id="UP000766698">
    <property type="component" value="Unassembled WGS sequence"/>
</dbReference>
<reference evidence="3" key="1">
    <citation type="journal article" date="2020" name="Syst. Appl. Microbiol.">
        <title>Streptomyces alkaliterrae sp. nov., isolated from an alkaline soil, and emended descriptions of Streptomyces alkaliphilus, Streptomyces calidiresistens and Streptomyces durbertensis.</title>
        <authorList>
            <person name="Swiecimska M."/>
            <person name="Golinska P."/>
            <person name="Nouioui I."/>
            <person name="Wypij M."/>
            <person name="Rai M."/>
            <person name="Sangal V."/>
            <person name="Goodfellow M."/>
        </authorList>
    </citation>
    <scope>NUCLEOTIDE SEQUENCE [LARGE SCALE GENOMIC DNA]</scope>
    <source>
        <strain evidence="3">DSM 104538</strain>
    </source>
</reference>
<evidence type="ECO:0000259" key="1">
    <source>
        <dbReference type="Pfam" id="PF13472"/>
    </source>
</evidence>
<keyword evidence="2" id="KW-0378">Hydrolase</keyword>
<evidence type="ECO:0000313" key="2">
    <source>
        <dbReference type="EMBL" id="MBB1245173.1"/>
    </source>
</evidence>
<comment type="caution">
    <text evidence="2">The sequence shown here is derived from an EMBL/GenBank/DDBJ whole genome shotgun (WGS) entry which is preliminary data.</text>
</comment>
<dbReference type="EMBL" id="WMLF01000244">
    <property type="protein sequence ID" value="MBB1245173.1"/>
    <property type="molecule type" value="Genomic_DNA"/>
</dbReference>
<dbReference type="Gene3D" id="3.40.50.1110">
    <property type="entry name" value="SGNH hydrolase"/>
    <property type="match status" value="1"/>
</dbReference>
<dbReference type="SUPFAM" id="SSF52266">
    <property type="entry name" value="SGNH hydrolase"/>
    <property type="match status" value="1"/>
</dbReference>